<comment type="caution">
    <text evidence="5">The sequence shown here is derived from an EMBL/GenBank/DDBJ whole genome shotgun (WGS) entry which is preliminary data.</text>
</comment>
<proteinExistence type="inferred from homology"/>
<comment type="similarity">
    <text evidence="1">Belongs to the bacterial solute-binding protein 3 family.</text>
</comment>
<dbReference type="RefSeq" id="WP_290021341.1">
    <property type="nucleotide sequence ID" value="NZ_JAOPLV010000001.1"/>
</dbReference>
<evidence type="ECO:0000313" key="6">
    <source>
        <dbReference type="Proteomes" id="UP001168216"/>
    </source>
</evidence>
<gene>
    <name evidence="5" type="ORF">OB959_04665</name>
</gene>
<evidence type="ECO:0000256" key="3">
    <source>
        <dbReference type="SAM" id="SignalP"/>
    </source>
</evidence>
<dbReference type="EMBL" id="JAOPLV010000001">
    <property type="protein sequence ID" value="MDM5139094.1"/>
    <property type="molecule type" value="Genomic_DNA"/>
</dbReference>
<dbReference type="SMART" id="SM00062">
    <property type="entry name" value="PBPb"/>
    <property type="match status" value="1"/>
</dbReference>
<dbReference type="Pfam" id="PF00497">
    <property type="entry name" value="SBP_bac_3"/>
    <property type="match status" value="1"/>
</dbReference>
<feature type="signal peptide" evidence="3">
    <location>
        <begin position="1"/>
        <end position="19"/>
    </location>
</feature>
<sequence length="257" mass="29245">MKLKLGCWMLWLLTPLVSANSLCPSPLRVGYDNWPPYHYYASATATAPKVLQGFAVEALNAMLKRLDCRATYVELPWKRVLHGLEQGSLDIAMEAYFNDERGRYAWFSDAYNPGRSVLWIRKPSSYSESDLATWLANGHTLGVTKDYYYGAETAELVRRYAAQVSVVNDRQNYGKLVLGRIDGFLGDILATPWGLKEEGLADLIVPHTMPVYEAPTFFMFSKKRLSPAFVKAFNRELAEFKATNEYDIIWRRYAPAS</sequence>
<dbReference type="PANTHER" id="PTHR35936">
    <property type="entry name" value="MEMBRANE-BOUND LYTIC MUREIN TRANSGLYCOSYLASE F"/>
    <property type="match status" value="1"/>
</dbReference>
<protein>
    <submittedName>
        <fullName evidence="5">Transporter substrate-binding domain-containing protein</fullName>
    </submittedName>
</protein>
<evidence type="ECO:0000256" key="1">
    <source>
        <dbReference type="ARBA" id="ARBA00010333"/>
    </source>
</evidence>
<dbReference type="PANTHER" id="PTHR35936:SF25">
    <property type="entry name" value="ABC TRANSPORTER SUBSTRATE-BINDING PROTEIN"/>
    <property type="match status" value="1"/>
</dbReference>
<feature type="domain" description="Solute-binding protein family 3/N-terminal" evidence="4">
    <location>
        <begin position="26"/>
        <end position="257"/>
    </location>
</feature>
<organism evidence="5 6">
    <name type="scientific">Aeromonas bestiarum</name>
    <dbReference type="NCBI Taxonomy" id="105751"/>
    <lineage>
        <taxon>Bacteria</taxon>
        <taxon>Pseudomonadati</taxon>
        <taxon>Pseudomonadota</taxon>
        <taxon>Gammaproteobacteria</taxon>
        <taxon>Aeromonadales</taxon>
        <taxon>Aeromonadaceae</taxon>
        <taxon>Aeromonas</taxon>
    </lineage>
</organism>
<dbReference type="Proteomes" id="UP001168216">
    <property type="component" value="Unassembled WGS sequence"/>
</dbReference>
<dbReference type="Gene3D" id="3.40.190.10">
    <property type="entry name" value="Periplasmic binding protein-like II"/>
    <property type="match status" value="2"/>
</dbReference>
<name>A0AAW7HVK1_9GAMM</name>
<dbReference type="AlphaFoldDB" id="A0AAW7HVK1"/>
<evidence type="ECO:0000259" key="4">
    <source>
        <dbReference type="SMART" id="SM00062"/>
    </source>
</evidence>
<evidence type="ECO:0000313" key="5">
    <source>
        <dbReference type="EMBL" id="MDM5139094.1"/>
    </source>
</evidence>
<evidence type="ECO:0000256" key="2">
    <source>
        <dbReference type="ARBA" id="ARBA00022729"/>
    </source>
</evidence>
<dbReference type="InterPro" id="IPR001638">
    <property type="entry name" value="Solute-binding_3/MltF_N"/>
</dbReference>
<dbReference type="SUPFAM" id="SSF53850">
    <property type="entry name" value="Periplasmic binding protein-like II"/>
    <property type="match status" value="1"/>
</dbReference>
<keyword evidence="2 3" id="KW-0732">Signal</keyword>
<feature type="chain" id="PRO_5043398167" evidence="3">
    <location>
        <begin position="20"/>
        <end position="257"/>
    </location>
</feature>
<reference evidence="5" key="1">
    <citation type="submission" date="2023-08" db="EMBL/GenBank/DDBJ databases">
        <title>WGS of Aeromonas isolates.</title>
        <authorList>
            <person name="Lee H."/>
        </authorList>
    </citation>
    <scope>NUCLEOTIDE SEQUENCE</scope>
    <source>
        <strain evidence="5">SL22</strain>
    </source>
</reference>
<accession>A0AAW7HVK1</accession>